<feature type="region of interest" description="Disordered" evidence="1">
    <location>
        <begin position="134"/>
        <end position="162"/>
    </location>
</feature>
<evidence type="ECO:0000313" key="2">
    <source>
        <dbReference type="EMBL" id="KAF5893183.1"/>
    </source>
</evidence>
<reference evidence="2" key="1">
    <citation type="submission" date="2020-07" db="EMBL/GenBank/DDBJ databases">
        <title>Clarias magur genome sequencing, assembly and annotation.</title>
        <authorList>
            <person name="Kushwaha B."/>
            <person name="Kumar R."/>
            <person name="Das P."/>
            <person name="Joshi C.G."/>
            <person name="Kumar D."/>
            <person name="Nagpure N.S."/>
            <person name="Pandey M."/>
            <person name="Agarwal S."/>
            <person name="Srivastava S."/>
            <person name="Singh M."/>
            <person name="Sahoo L."/>
            <person name="Jayasankar P."/>
            <person name="Meher P.K."/>
            <person name="Koringa P.G."/>
            <person name="Iquebal M.A."/>
            <person name="Das S.P."/>
            <person name="Bit A."/>
            <person name="Patnaik S."/>
            <person name="Patel N."/>
            <person name="Shah T.M."/>
            <person name="Hinsu A."/>
            <person name="Jena J.K."/>
        </authorList>
    </citation>
    <scope>NUCLEOTIDE SEQUENCE</scope>
    <source>
        <strain evidence="2">CIFAMagur01</strain>
        <tissue evidence="2">Testis</tissue>
    </source>
</reference>
<feature type="compositionally biased region" description="Polar residues" evidence="1">
    <location>
        <begin position="147"/>
        <end position="162"/>
    </location>
</feature>
<gene>
    <name evidence="2" type="ORF">DAT39_017111</name>
</gene>
<sequence length="162" mass="17842">TNFNELNLRLIRGCSQVKTFILGCRPNFFARRAPGSDACVYDWHPTGGGDGSRWRMPPLAHLHMMRRPVHTDVRGQANHTCWHHAQPVHPSSMGLQGHRGSERQPAHQTRLEHTRQALESGAVLTLMLTNRANASKSVPSGLPSVGLRNTASDTGAHKNSCT</sequence>
<accession>A0A8J4TS26</accession>
<proteinExistence type="predicted"/>
<feature type="non-terminal residue" evidence="2">
    <location>
        <position position="1"/>
    </location>
</feature>
<evidence type="ECO:0000313" key="3">
    <source>
        <dbReference type="Proteomes" id="UP000727407"/>
    </source>
</evidence>
<dbReference type="EMBL" id="QNUK01000447">
    <property type="protein sequence ID" value="KAF5893183.1"/>
    <property type="molecule type" value="Genomic_DNA"/>
</dbReference>
<protein>
    <submittedName>
        <fullName evidence="2">Uncharacterized protein</fullName>
    </submittedName>
</protein>
<keyword evidence="3" id="KW-1185">Reference proteome</keyword>
<dbReference type="AlphaFoldDB" id="A0A8J4TS26"/>
<name>A0A8J4TS26_CLAMG</name>
<dbReference type="Proteomes" id="UP000727407">
    <property type="component" value="Unassembled WGS sequence"/>
</dbReference>
<comment type="caution">
    <text evidence="2">The sequence shown here is derived from an EMBL/GenBank/DDBJ whole genome shotgun (WGS) entry which is preliminary data.</text>
</comment>
<feature type="non-terminal residue" evidence="2">
    <location>
        <position position="162"/>
    </location>
</feature>
<organism evidence="2 3">
    <name type="scientific">Clarias magur</name>
    <name type="common">Asian catfish</name>
    <name type="synonym">Macropteronotus magur</name>
    <dbReference type="NCBI Taxonomy" id="1594786"/>
    <lineage>
        <taxon>Eukaryota</taxon>
        <taxon>Metazoa</taxon>
        <taxon>Chordata</taxon>
        <taxon>Craniata</taxon>
        <taxon>Vertebrata</taxon>
        <taxon>Euteleostomi</taxon>
        <taxon>Actinopterygii</taxon>
        <taxon>Neopterygii</taxon>
        <taxon>Teleostei</taxon>
        <taxon>Ostariophysi</taxon>
        <taxon>Siluriformes</taxon>
        <taxon>Clariidae</taxon>
        <taxon>Clarias</taxon>
    </lineage>
</organism>
<evidence type="ECO:0000256" key="1">
    <source>
        <dbReference type="SAM" id="MobiDB-lite"/>
    </source>
</evidence>